<dbReference type="Gene3D" id="1.10.3430.10">
    <property type="entry name" value="Ammonium transporter AmtB like domains"/>
    <property type="match status" value="1"/>
</dbReference>
<feature type="domain" description="Ammonium transporter AmtB-like" evidence="10">
    <location>
        <begin position="7"/>
        <end position="319"/>
    </location>
</feature>
<feature type="transmembrane region" description="Helical" evidence="9">
    <location>
        <begin position="79"/>
        <end position="96"/>
    </location>
</feature>
<feature type="transmembrane region" description="Helical" evidence="9">
    <location>
        <begin position="227"/>
        <end position="246"/>
    </location>
</feature>
<feature type="transmembrane region" description="Helical" evidence="9">
    <location>
        <begin position="194"/>
        <end position="215"/>
    </location>
</feature>
<dbReference type="PROSITE" id="PS01219">
    <property type="entry name" value="AMMONIUM_TRANSP"/>
    <property type="match status" value="1"/>
</dbReference>
<protein>
    <recommendedName>
        <fullName evidence="8 9">Ammonium transporter</fullName>
    </recommendedName>
</protein>
<keyword evidence="5 9" id="KW-1133">Transmembrane helix</keyword>
<dbReference type="InterPro" id="IPR018047">
    <property type="entry name" value="Ammonium_transpt_CS"/>
</dbReference>
<dbReference type="EMBL" id="LT906454">
    <property type="protein sequence ID" value="SNV36491.1"/>
    <property type="molecule type" value="Genomic_DNA"/>
</dbReference>
<evidence type="ECO:0000256" key="2">
    <source>
        <dbReference type="ARBA" id="ARBA00005887"/>
    </source>
</evidence>
<comment type="subcellular location">
    <subcellularLocation>
        <location evidence="9">Cell membrane</location>
        <topology evidence="9">Multi-pass membrane protein</topology>
    </subcellularLocation>
    <subcellularLocation>
        <location evidence="1">Membrane</location>
        <topology evidence="1">Multi-pass membrane protein</topology>
    </subcellularLocation>
</comment>
<keyword evidence="4 9" id="KW-0812">Transmembrane</keyword>
<evidence type="ECO:0000256" key="3">
    <source>
        <dbReference type="ARBA" id="ARBA00022448"/>
    </source>
</evidence>
<dbReference type="NCBIfam" id="TIGR00836">
    <property type="entry name" value="amt"/>
    <property type="match status" value="1"/>
</dbReference>
<evidence type="ECO:0000256" key="5">
    <source>
        <dbReference type="ARBA" id="ARBA00022989"/>
    </source>
</evidence>
<dbReference type="Proteomes" id="UP000215144">
    <property type="component" value="Chromosome 1"/>
</dbReference>
<dbReference type="AlphaFoldDB" id="A0A239WPR5"/>
<dbReference type="KEGG" id="saco:SAME_00600"/>
<sequence>MSTRDLAIPDSLFALFQMMFSIITVGILTGSVVGRMRFKPLLIFIVFWLLLVYYPFAHMVWDEGLLAQWGTIDFAGGDVVHITSGMSGLVLALVVGKRRDFDRLEYRPHNVPFVLLGAGLLWFGWFGFNVGSALAADALAVHAMVTAHLSAAAAMFSWLLLEYRENGKPSLVGASTGLVAGLVAITPGAGFVSIWSALLIGLMVSPVCFYVIAIVKHKLCYDEALDAFGCHGIGGIFGGIVTGIFTTPDQALDKANIGLIYGSPRLLLVTLMAIVFTVAWSALVSIGIIKVIGHFMTLRVSDRGEAIGLDDSEHGETAYSTFMGLDS</sequence>
<dbReference type="GO" id="GO:0005886">
    <property type="term" value="C:plasma membrane"/>
    <property type="evidence" value="ECO:0007669"/>
    <property type="project" value="UniProtKB-SubCell"/>
</dbReference>
<keyword evidence="3 9" id="KW-0813">Transport</keyword>
<feature type="transmembrane region" description="Helical" evidence="9">
    <location>
        <begin position="108"/>
        <end position="128"/>
    </location>
</feature>
<evidence type="ECO:0000313" key="11">
    <source>
        <dbReference type="EMBL" id="SNV36491.1"/>
    </source>
</evidence>
<keyword evidence="7 9" id="KW-0924">Ammonia transport</keyword>
<gene>
    <name evidence="11" type="primary">amt</name>
    <name evidence="11" type="ORF">SAMEA4504048_00600</name>
</gene>
<feature type="transmembrane region" description="Helical" evidence="9">
    <location>
        <begin position="41"/>
        <end position="59"/>
    </location>
</feature>
<comment type="caution">
    <text evidence="9">Lacks conserved residue(s) required for the propagation of feature annotation.</text>
</comment>
<evidence type="ECO:0000256" key="6">
    <source>
        <dbReference type="ARBA" id="ARBA00023136"/>
    </source>
</evidence>
<dbReference type="InterPro" id="IPR029020">
    <property type="entry name" value="Ammonium/urea_transptr"/>
</dbReference>
<dbReference type="InterPro" id="IPR001905">
    <property type="entry name" value="Ammonium_transpt"/>
</dbReference>
<feature type="transmembrane region" description="Helical" evidence="9">
    <location>
        <begin position="12"/>
        <end position="34"/>
    </location>
</feature>
<evidence type="ECO:0000256" key="7">
    <source>
        <dbReference type="ARBA" id="ARBA00023177"/>
    </source>
</evidence>
<proteinExistence type="inferred from homology"/>
<reference evidence="11 12" key="1">
    <citation type="submission" date="2017-06" db="EMBL/GenBank/DDBJ databases">
        <authorList>
            <consortium name="Pathogen Informatics"/>
        </authorList>
    </citation>
    <scope>NUCLEOTIDE SEQUENCE [LARGE SCALE GENOMIC DNA]</scope>
    <source>
        <strain evidence="11 12">NCTC11291</strain>
    </source>
</reference>
<feature type="transmembrane region" description="Helical" evidence="9">
    <location>
        <begin position="140"/>
        <end position="161"/>
    </location>
</feature>
<evidence type="ECO:0000256" key="4">
    <source>
        <dbReference type="ARBA" id="ARBA00022692"/>
    </source>
</evidence>
<evidence type="ECO:0000313" key="12">
    <source>
        <dbReference type="Proteomes" id="UP000215144"/>
    </source>
</evidence>
<organism evidence="11 12">
    <name type="scientific">Streptococcus acidominimus</name>
    <dbReference type="NCBI Taxonomy" id="1326"/>
    <lineage>
        <taxon>Bacteria</taxon>
        <taxon>Bacillati</taxon>
        <taxon>Bacillota</taxon>
        <taxon>Bacilli</taxon>
        <taxon>Lactobacillales</taxon>
        <taxon>Streptococcaceae</taxon>
        <taxon>Streptococcus</taxon>
    </lineage>
</organism>
<feature type="transmembrane region" description="Helical" evidence="9">
    <location>
        <begin position="170"/>
        <end position="188"/>
    </location>
</feature>
<dbReference type="InterPro" id="IPR024041">
    <property type="entry name" value="NH4_transpt_AmtB-like_dom"/>
</dbReference>
<dbReference type="PANTHER" id="PTHR43029:SF10">
    <property type="entry name" value="AMMONIUM TRANSPORTER MEP2"/>
    <property type="match status" value="1"/>
</dbReference>
<dbReference type="Pfam" id="PF00909">
    <property type="entry name" value="Ammonium_transp"/>
    <property type="match status" value="1"/>
</dbReference>
<dbReference type="GO" id="GO:0008519">
    <property type="term" value="F:ammonium channel activity"/>
    <property type="evidence" value="ECO:0007669"/>
    <property type="project" value="InterPro"/>
</dbReference>
<dbReference type="SUPFAM" id="SSF111352">
    <property type="entry name" value="Ammonium transporter"/>
    <property type="match status" value="1"/>
</dbReference>
<dbReference type="PANTHER" id="PTHR43029">
    <property type="entry name" value="AMMONIUM TRANSPORTER MEP2"/>
    <property type="match status" value="1"/>
</dbReference>
<evidence type="ECO:0000259" key="10">
    <source>
        <dbReference type="Pfam" id="PF00909"/>
    </source>
</evidence>
<evidence type="ECO:0000256" key="9">
    <source>
        <dbReference type="RuleBase" id="RU362002"/>
    </source>
</evidence>
<keyword evidence="6 9" id="KW-0472">Membrane</keyword>
<accession>A0A239WPR5</accession>
<evidence type="ECO:0000256" key="8">
    <source>
        <dbReference type="ARBA" id="ARBA00050025"/>
    </source>
</evidence>
<name>A0A239WPR5_STRAI</name>
<comment type="similarity">
    <text evidence="2 9">Belongs to the ammonia transporter channel (TC 1.A.11.2) family.</text>
</comment>
<feature type="transmembrane region" description="Helical" evidence="9">
    <location>
        <begin position="266"/>
        <end position="289"/>
    </location>
</feature>
<evidence type="ECO:0000256" key="1">
    <source>
        <dbReference type="ARBA" id="ARBA00004141"/>
    </source>
</evidence>